<dbReference type="Proteomes" id="UP000680158">
    <property type="component" value="Unassembled WGS sequence"/>
</dbReference>
<name>A0A941DGC9_9BURK</name>
<accession>A0A941DGC9</accession>
<dbReference type="Pfam" id="PF17914">
    <property type="entry name" value="HopA1"/>
    <property type="match status" value="1"/>
</dbReference>
<proteinExistence type="predicted"/>
<dbReference type="RefSeq" id="WP_212683739.1">
    <property type="nucleotide sequence ID" value="NZ_JAGSPM010000003.1"/>
</dbReference>
<protein>
    <submittedName>
        <fullName evidence="1">Uncharacterized protein</fullName>
    </submittedName>
</protein>
<evidence type="ECO:0000313" key="1">
    <source>
        <dbReference type="EMBL" id="MBR7746402.1"/>
    </source>
</evidence>
<reference evidence="1 2" key="1">
    <citation type="submission" date="2021-04" db="EMBL/GenBank/DDBJ databases">
        <title>novel species isolated from subtropical streams in China.</title>
        <authorList>
            <person name="Lu H."/>
        </authorList>
    </citation>
    <scope>NUCLEOTIDE SEQUENCE [LARGE SCALE GENOMIC DNA]</scope>
    <source>
        <strain evidence="1 2">BYS107W</strain>
    </source>
</reference>
<evidence type="ECO:0000313" key="2">
    <source>
        <dbReference type="Proteomes" id="UP000680158"/>
    </source>
</evidence>
<organism evidence="1 2">
    <name type="scientific">Undibacterium baiyunense</name>
    <dbReference type="NCBI Taxonomy" id="2828731"/>
    <lineage>
        <taxon>Bacteria</taxon>
        <taxon>Pseudomonadati</taxon>
        <taxon>Pseudomonadota</taxon>
        <taxon>Betaproteobacteria</taxon>
        <taxon>Burkholderiales</taxon>
        <taxon>Oxalobacteraceae</taxon>
        <taxon>Undibacterium</taxon>
    </lineage>
</organism>
<dbReference type="InterPro" id="IPR040871">
    <property type="entry name" value="HopA1"/>
</dbReference>
<gene>
    <name evidence="1" type="ORF">KDM92_07405</name>
</gene>
<dbReference type="AlphaFoldDB" id="A0A941DGC9"/>
<comment type="caution">
    <text evidence="1">The sequence shown here is derived from an EMBL/GenBank/DDBJ whole genome shotgun (WGS) entry which is preliminary data.</text>
</comment>
<sequence>MSQNTESNNVTKSAHPLRTQLDKICQSVQIEAVDTFTIAGTRFVTTVPSESSVDDASPDHVTALSVACLIEKLTGQLYERCYVRSLDCDAYVASDEFREDFRERLIDKNLGDENLTDENLTASFHNANDNKDGWDPGWQIYQTGSDGRLFVQKGDRSRAVLAGEYSTYKWPGVAPVAGDFVSVRMFAGSTDVQPSFFFAFGRTLSDQFDEYAIVRFYFHVSAQQAPNLMAQVTANLNRYQIPFKFKALIQAKLYTRRDAAVLYVARRYYPVVAMLLIDMQRDGAICLKEGNPLFTRTLSPGIGMAEDPKAGVSFGMHRCNLLAKGFVKAWQLGLQDCRTKMQAIEDEFVANQLSLDFAYLNPGSTNFFEAQLFDKETQW</sequence>
<dbReference type="EMBL" id="JAGSPM010000003">
    <property type="protein sequence ID" value="MBR7746402.1"/>
    <property type="molecule type" value="Genomic_DNA"/>
</dbReference>
<keyword evidence="2" id="KW-1185">Reference proteome</keyword>